<sequence length="143" mass="15428">MSMFISSLMFIALFAVALAHLLWSFGKTWPIRDEKLLAQTVVGTSGIDHMPPRYASFGVAILALAAGVLALSLADHDSGGAGLNALGIVAGLIFVVRGSIGYSGWWKQRTPEPNFRFNDTRVYSPLCLLLGLGFFVLSLLRLS</sequence>
<dbReference type="InterPro" id="IPR025058">
    <property type="entry name" value="DUF3995"/>
</dbReference>
<comment type="caution">
    <text evidence="2">The sequence shown here is derived from an EMBL/GenBank/DDBJ whole genome shotgun (WGS) entry which is preliminary data.</text>
</comment>
<name>A0A927FS30_9HYPH</name>
<feature type="transmembrane region" description="Helical" evidence="1">
    <location>
        <begin position="122"/>
        <end position="140"/>
    </location>
</feature>
<reference evidence="2" key="1">
    <citation type="submission" date="2020-09" db="EMBL/GenBank/DDBJ databases">
        <title>Genome seq and assembly of Devosia sp.</title>
        <authorList>
            <person name="Chhetri G."/>
        </authorList>
    </citation>
    <scope>NUCLEOTIDE SEQUENCE</scope>
    <source>
        <strain evidence="2">PTR5</strain>
    </source>
</reference>
<evidence type="ECO:0000313" key="3">
    <source>
        <dbReference type="Proteomes" id="UP000654108"/>
    </source>
</evidence>
<dbReference type="Proteomes" id="UP000654108">
    <property type="component" value="Unassembled WGS sequence"/>
</dbReference>
<dbReference type="Pfam" id="PF13160">
    <property type="entry name" value="DUF3995"/>
    <property type="match status" value="1"/>
</dbReference>
<keyword evidence="1" id="KW-0472">Membrane</keyword>
<dbReference type="AlphaFoldDB" id="A0A927FS30"/>
<evidence type="ECO:0000256" key="1">
    <source>
        <dbReference type="SAM" id="Phobius"/>
    </source>
</evidence>
<feature type="transmembrane region" description="Helical" evidence="1">
    <location>
        <begin position="54"/>
        <end position="74"/>
    </location>
</feature>
<gene>
    <name evidence="2" type="ORF">IC608_01435</name>
</gene>
<evidence type="ECO:0000313" key="2">
    <source>
        <dbReference type="EMBL" id="MBD8064139.1"/>
    </source>
</evidence>
<accession>A0A927FS30</accession>
<keyword evidence="1" id="KW-0812">Transmembrane</keyword>
<keyword evidence="1" id="KW-1133">Transmembrane helix</keyword>
<proteinExistence type="predicted"/>
<keyword evidence="3" id="KW-1185">Reference proteome</keyword>
<dbReference type="EMBL" id="JACYFU010000001">
    <property type="protein sequence ID" value="MBD8064139.1"/>
    <property type="molecule type" value="Genomic_DNA"/>
</dbReference>
<dbReference type="RefSeq" id="WP_191772253.1">
    <property type="nucleotide sequence ID" value="NZ_JACYFU010000001.1"/>
</dbReference>
<organism evidence="2 3">
    <name type="scientific">Devosia oryzisoli</name>
    <dbReference type="NCBI Taxonomy" id="2774138"/>
    <lineage>
        <taxon>Bacteria</taxon>
        <taxon>Pseudomonadati</taxon>
        <taxon>Pseudomonadota</taxon>
        <taxon>Alphaproteobacteria</taxon>
        <taxon>Hyphomicrobiales</taxon>
        <taxon>Devosiaceae</taxon>
        <taxon>Devosia</taxon>
    </lineage>
</organism>
<feature type="transmembrane region" description="Helical" evidence="1">
    <location>
        <begin position="81"/>
        <end position="102"/>
    </location>
</feature>
<protein>
    <submittedName>
        <fullName evidence="2">DUF3995 domain-containing protein</fullName>
    </submittedName>
</protein>